<keyword evidence="3 6" id="KW-1133">Transmembrane helix</keyword>
<accession>A0A6A6IWE0</accession>
<evidence type="ECO:0000313" key="9">
    <source>
        <dbReference type="Proteomes" id="UP000800094"/>
    </source>
</evidence>
<evidence type="ECO:0000256" key="1">
    <source>
        <dbReference type="ARBA" id="ARBA00004167"/>
    </source>
</evidence>
<dbReference type="Proteomes" id="UP000800094">
    <property type="component" value="Unassembled WGS sequence"/>
</dbReference>
<dbReference type="AlphaFoldDB" id="A0A6A6IWE0"/>
<dbReference type="EMBL" id="ML987190">
    <property type="protein sequence ID" value="KAF2254598.1"/>
    <property type="molecule type" value="Genomic_DNA"/>
</dbReference>
<dbReference type="GO" id="GO:0016020">
    <property type="term" value="C:membrane"/>
    <property type="evidence" value="ECO:0007669"/>
    <property type="project" value="UniProtKB-SubCell"/>
</dbReference>
<keyword evidence="7" id="KW-0732">Signal</keyword>
<keyword evidence="2 6" id="KW-0812">Transmembrane</keyword>
<evidence type="ECO:0000256" key="6">
    <source>
        <dbReference type="SAM" id="Phobius"/>
    </source>
</evidence>
<comment type="subcellular location">
    <subcellularLocation>
        <location evidence="1">Membrane</location>
        <topology evidence="1">Single-pass membrane protein</topology>
    </subcellularLocation>
</comment>
<proteinExistence type="predicted"/>
<evidence type="ECO:0000256" key="7">
    <source>
        <dbReference type="SAM" id="SignalP"/>
    </source>
</evidence>
<keyword evidence="4 6" id="KW-0472">Membrane</keyword>
<feature type="region of interest" description="Disordered" evidence="5">
    <location>
        <begin position="154"/>
        <end position="193"/>
    </location>
</feature>
<sequence length="302" mass="31048">MYFLIRLAAVVAFSSSALATCYFPNGDVSGADTACTPNSIVSACCFDGQACLSNGLCVSDPHSSSLARLHRGTCTDQQWKSGNCPKECTSVDNNGVPVYSCNSTSTDEYCCFDNCECNSGFETFSFQGAPSDVYTLTIIGEDFTNTHVSTTAAATSTSGTSTGSSGPSAASATTTATSTSSSSPANSDDGSSSNATAVGVGVGVGVGGALLLAAAGLFFWRRKKRNDTESNAYAGSSKNPAEAASTEYYPPAQKYAYYSEELRPSHSAAPMNAPPSELPSDNSANPAELPASPPPNQTGMKR</sequence>
<dbReference type="PANTHER" id="PTHR15549">
    <property type="entry name" value="PAIRED IMMUNOGLOBULIN-LIKE TYPE 2 RECEPTOR"/>
    <property type="match status" value="1"/>
</dbReference>
<dbReference type="GeneID" id="54573157"/>
<evidence type="ECO:0000256" key="5">
    <source>
        <dbReference type="SAM" id="MobiDB-lite"/>
    </source>
</evidence>
<protein>
    <recommendedName>
        <fullName evidence="10">Mid2 domain-containing protein</fullName>
    </recommendedName>
</protein>
<gene>
    <name evidence="8" type="ORF">BU26DRAFT_141657</name>
</gene>
<feature type="transmembrane region" description="Helical" evidence="6">
    <location>
        <begin position="197"/>
        <end position="220"/>
    </location>
</feature>
<reference evidence="8" key="1">
    <citation type="journal article" date="2020" name="Stud. Mycol.">
        <title>101 Dothideomycetes genomes: a test case for predicting lifestyles and emergence of pathogens.</title>
        <authorList>
            <person name="Haridas S."/>
            <person name="Albert R."/>
            <person name="Binder M."/>
            <person name="Bloem J."/>
            <person name="Labutti K."/>
            <person name="Salamov A."/>
            <person name="Andreopoulos B."/>
            <person name="Baker S."/>
            <person name="Barry K."/>
            <person name="Bills G."/>
            <person name="Bluhm B."/>
            <person name="Cannon C."/>
            <person name="Castanera R."/>
            <person name="Culley D."/>
            <person name="Daum C."/>
            <person name="Ezra D."/>
            <person name="Gonzalez J."/>
            <person name="Henrissat B."/>
            <person name="Kuo A."/>
            <person name="Liang C."/>
            <person name="Lipzen A."/>
            <person name="Lutzoni F."/>
            <person name="Magnuson J."/>
            <person name="Mondo S."/>
            <person name="Nolan M."/>
            <person name="Ohm R."/>
            <person name="Pangilinan J."/>
            <person name="Park H.-J."/>
            <person name="Ramirez L."/>
            <person name="Alfaro M."/>
            <person name="Sun H."/>
            <person name="Tritt A."/>
            <person name="Yoshinaga Y."/>
            <person name="Zwiers L.-H."/>
            <person name="Turgeon B."/>
            <person name="Goodwin S."/>
            <person name="Spatafora J."/>
            <person name="Crous P."/>
            <person name="Grigoriev I."/>
        </authorList>
    </citation>
    <scope>NUCLEOTIDE SEQUENCE</scope>
    <source>
        <strain evidence="8">CBS 122368</strain>
    </source>
</reference>
<evidence type="ECO:0008006" key="10">
    <source>
        <dbReference type="Google" id="ProtNLM"/>
    </source>
</evidence>
<organism evidence="8 9">
    <name type="scientific">Trematosphaeria pertusa</name>
    <dbReference type="NCBI Taxonomy" id="390896"/>
    <lineage>
        <taxon>Eukaryota</taxon>
        <taxon>Fungi</taxon>
        <taxon>Dikarya</taxon>
        <taxon>Ascomycota</taxon>
        <taxon>Pezizomycotina</taxon>
        <taxon>Dothideomycetes</taxon>
        <taxon>Pleosporomycetidae</taxon>
        <taxon>Pleosporales</taxon>
        <taxon>Massarineae</taxon>
        <taxon>Trematosphaeriaceae</taxon>
        <taxon>Trematosphaeria</taxon>
    </lineage>
</organism>
<name>A0A6A6IWE0_9PLEO</name>
<feature type="signal peptide" evidence="7">
    <location>
        <begin position="1"/>
        <end position="19"/>
    </location>
</feature>
<evidence type="ECO:0000256" key="2">
    <source>
        <dbReference type="ARBA" id="ARBA00022692"/>
    </source>
</evidence>
<evidence type="ECO:0000256" key="3">
    <source>
        <dbReference type="ARBA" id="ARBA00022989"/>
    </source>
</evidence>
<dbReference type="InterPro" id="IPR051694">
    <property type="entry name" value="Immunoregulatory_rcpt-like"/>
</dbReference>
<dbReference type="RefSeq" id="XP_033689602.1">
    <property type="nucleotide sequence ID" value="XM_033819827.1"/>
</dbReference>
<feature type="region of interest" description="Disordered" evidence="5">
    <location>
        <begin position="260"/>
        <end position="302"/>
    </location>
</feature>
<feature type="chain" id="PRO_5025612752" description="Mid2 domain-containing protein" evidence="7">
    <location>
        <begin position="20"/>
        <end position="302"/>
    </location>
</feature>
<dbReference type="OrthoDB" id="5215637at2759"/>
<dbReference type="GO" id="GO:0071944">
    <property type="term" value="C:cell periphery"/>
    <property type="evidence" value="ECO:0007669"/>
    <property type="project" value="UniProtKB-ARBA"/>
</dbReference>
<evidence type="ECO:0000313" key="8">
    <source>
        <dbReference type="EMBL" id="KAF2254598.1"/>
    </source>
</evidence>
<keyword evidence="9" id="KW-1185">Reference proteome</keyword>
<evidence type="ECO:0000256" key="4">
    <source>
        <dbReference type="ARBA" id="ARBA00023136"/>
    </source>
</evidence>